<protein>
    <submittedName>
        <fullName evidence="3">Cell division protein</fullName>
    </submittedName>
    <submittedName>
        <fullName evidence="4">SPOR domain-containing protein</fullName>
    </submittedName>
</protein>
<evidence type="ECO:0000313" key="5">
    <source>
        <dbReference type="Proteomes" id="UP000030008"/>
    </source>
</evidence>
<evidence type="ECO:0000313" key="4">
    <source>
        <dbReference type="EMBL" id="MZH56625.1"/>
    </source>
</evidence>
<dbReference type="EMBL" id="JQIF01000040">
    <property type="protein sequence ID" value="KGJ53361.1"/>
    <property type="molecule type" value="Genomic_DNA"/>
</dbReference>
<dbReference type="Pfam" id="PF05036">
    <property type="entry name" value="SPOR"/>
    <property type="match status" value="1"/>
</dbReference>
<dbReference type="EMBL" id="WWTN01000022">
    <property type="protein sequence ID" value="MZH56625.1"/>
    <property type="molecule type" value="Genomic_DNA"/>
</dbReference>
<dbReference type="GO" id="GO:0051301">
    <property type="term" value="P:cell division"/>
    <property type="evidence" value="ECO:0007669"/>
    <property type="project" value="UniProtKB-KW"/>
</dbReference>
<dbReference type="SUPFAM" id="SSF110997">
    <property type="entry name" value="Sporulation related repeat"/>
    <property type="match status" value="1"/>
</dbReference>
<dbReference type="AlphaFoldDB" id="A0A099I747"/>
<proteinExistence type="predicted"/>
<evidence type="ECO:0000256" key="1">
    <source>
        <dbReference type="SAM" id="Phobius"/>
    </source>
</evidence>
<keyword evidence="1" id="KW-0472">Membrane</keyword>
<reference evidence="3 5" key="1">
    <citation type="submission" date="2014-08" db="EMBL/GenBank/DDBJ databases">
        <title>Clostridium innocuum, an unnegligible vancomycin-resistant pathogen causing extra-intestinal infections.</title>
        <authorList>
            <person name="Feng Y."/>
            <person name="Chiu C.-H."/>
        </authorList>
    </citation>
    <scope>NUCLEOTIDE SEQUENCE [LARGE SCALE GENOMIC DNA]</scope>
    <source>
        <strain evidence="3 5">AN88</strain>
    </source>
</reference>
<keyword evidence="1" id="KW-1133">Transmembrane helix</keyword>
<keyword evidence="3" id="KW-0132">Cell division</keyword>
<dbReference type="GO" id="GO:0042834">
    <property type="term" value="F:peptidoglycan binding"/>
    <property type="evidence" value="ECO:0007669"/>
    <property type="project" value="InterPro"/>
</dbReference>
<keyword evidence="3" id="KW-0131">Cell cycle</keyword>
<reference evidence="4" key="2">
    <citation type="journal article" date="2019" name="Nat. Med.">
        <title>A library of human gut bacterial isolates paired with longitudinal multiomics data enables mechanistic microbiome research.</title>
        <authorList>
            <person name="Poyet M."/>
            <person name="Groussin M."/>
            <person name="Gibbons S.M."/>
            <person name="Avila-Pacheco J."/>
            <person name="Jiang X."/>
            <person name="Kearney S.M."/>
            <person name="Perrotta A.R."/>
            <person name="Berdy B."/>
            <person name="Zhao S."/>
            <person name="Lieberman T.D."/>
            <person name="Swanson P.K."/>
            <person name="Smith M."/>
            <person name="Roesemann S."/>
            <person name="Alexander J.E."/>
            <person name="Rich S.A."/>
            <person name="Livny J."/>
            <person name="Vlamakis H."/>
            <person name="Clish C."/>
            <person name="Bullock K."/>
            <person name="Deik A."/>
            <person name="Scott J."/>
            <person name="Pierce K.A."/>
            <person name="Xavier R.J."/>
            <person name="Alm E.J."/>
        </authorList>
    </citation>
    <scope>NUCLEOTIDE SEQUENCE</scope>
    <source>
        <strain evidence="4">BIOML-A12</strain>
    </source>
</reference>
<evidence type="ECO:0000259" key="2">
    <source>
        <dbReference type="Pfam" id="PF05036"/>
    </source>
</evidence>
<evidence type="ECO:0000313" key="3">
    <source>
        <dbReference type="EMBL" id="KGJ53361.1"/>
    </source>
</evidence>
<feature type="transmembrane region" description="Helical" evidence="1">
    <location>
        <begin position="7"/>
        <end position="27"/>
    </location>
</feature>
<dbReference type="InterPro" id="IPR036680">
    <property type="entry name" value="SPOR-like_sf"/>
</dbReference>
<dbReference type="Gene3D" id="3.30.70.1070">
    <property type="entry name" value="Sporulation related repeat"/>
    <property type="match status" value="1"/>
</dbReference>
<keyword evidence="1" id="KW-0812">Transmembrane</keyword>
<dbReference type="InterPro" id="IPR007730">
    <property type="entry name" value="SPOR-like_dom"/>
</dbReference>
<accession>A0A099I747</accession>
<name>A0A099I747_CLOIN</name>
<dbReference type="Proteomes" id="UP000030008">
    <property type="component" value="Unassembled WGS sequence"/>
</dbReference>
<dbReference type="Proteomes" id="UP000604383">
    <property type="component" value="Unassembled WGS sequence"/>
</dbReference>
<organism evidence="3 5">
    <name type="scientific">Clostridium innocuum</name>
    <dbReference type="NCBI Taxonomy" id="1522"/>
    <lineage>
        <taxon>Bacteria</taxon>
        <taxon>Bacillati</taxon>
        <taxon>Bacillota</taxon>
        <taxon>Clostridia</taxon>
        <taxon>Eubacteriales</taxon>
        <taxon>Clostridiaceae</taxon>
        <taxon>Clostridium</taxon>
    </lineage>
</organism>
<sequence>MHVENKRLIMLFGILFSVVFCLVYYVLFSFTLGKANDDKRTLYMNQVGLYEKAQSVQDMQEKLEKEGLKSYTMKQDKLTAVVCGVSSDEKESQQVQQKLKALKYSYIPKNVTVENSDVVKLIDEQAYDKALERIGK</sequence>
<dbReference type="RefSeq" id="WP_044905141.1">
    <property type="nucleotide sequence ID" value="NZ_JAQFBP010000022.1"/>
</dbReference>
<gene>
    <name evidence="3" type="ORF">CIAN88_09300</name>
    <name evidence="4" type="ORF">GT664_12910</name>
</gene>
<comment type="caution">
    <text evidence="3">The sequence shown here is derived from an EMBL/GenBank/DDBJ whole genome shotgun (WGS) entry which is preliminary data.</text>
</comment>
<feature type="domain" description="SPOR" evidence="2">
    <location>
        <begin position="42"/>
        <end position="102"/>
    </location>
</feature>